<name>A0A9N7VZ47_PLEPL</name>
<keyword evidence="1" id="KW-0732">Signal</keyword>
<proteinExistence type="predicted"/>
<evidence type="ECO:0000256" key="1">
    <source>
        <dbReference type="SAM" id="SignalP"/>
    </source>
</evidence>
<keyword evidence="4" id="KW-1185">Reference proteome</keyword>
<accession>A0A9N7VZ47</accession>
<feature type="domain" description="VWFC" evidence="2">
    <location>
        <begin position="33"/>
        <end position="65"/>
    </location>
</feature>
<dbReference type="Pfam" id="PF00093">
    <property type="entry name" value="VWC"/>
    <property type="match status" value="1"/>
</dbReference>
<reference evidence="3" key="1">
    <citation type="submission" date="2020-03" db="EMBL/GenBank/DDBJ databases">
        <authorList>
            <person name="Weist P."/>
        </authorList>
    </citation>
    <scope>NUCLEOTIDE SEQUENCE</scope>
</reference>
<comment type="caution">
    <text evidence="3">The sequence shown here is derived from an EMBL/GenBank/DDBJ whole genome shotgun (WGS) entry which is preliminary data.</text>
</comment>
<gene>
    <name evidence="3" type="ORF">PLEPLA_LOCUS47756</name>
</gene>
<feature type="signal peptide" evidence="1">
    <location>
        <begin position="1"/>
        <end position="22"/>
    </location>
</feature>
<dbReference type="AlphaFoldDB" id="A0A9N7VZ47"/>
<dbReference type="Gene3D" id="2.10.70.10">
    <property type="entry name" value="Complement Module, domain 1"/>
    <property type="match status" value="1"/>
</dbReference>
<sequence length="87" mass="9745">MFSFVDIRLALLLSAAVLLVRGLGEEDVPPGGCTLDGKVYNDKSEWKPKLCRTCFCDGGYIACNESDLRGHTRLRLPKRRVLPPLPW</sequence>
<organism evidence="3 4">
    <name type="scientific">Pleuronectes platessa</name>
    <name type="common">European plaice</name>
    <dbReference type="NCBI Taxonomy" id="8262"/>
    <lineage>
        <taxon>Eukaryota</taxon>
        <taxon>Metazoa</taxon>
        <taxon>Chordata</taxon>
        <taxon>Craniata</taxon>
        <taxon>Vertebrata</taxon>
        <taxon>Euteleostomi</taxon>
        <taxon>Actinopterygii</taxon>
        <taxon>Neopterygii</taxon>
        <taxon>Teleostei</taxon>
        <taxon>Neoteleostei</taxon>
        <taxon>Acanthomorphata</taxon>
        <taxon>Carangaria</taxon>
        <taxon>Pleuronectiformes</taxon>
        <taxon>Pleuronectoidei</taxon>
        <taxon>Pleuronectidae</taxon>
        <taxon>Pleuronectes</taxon>
    </lineage>
</organism>
<feature type="chain" id="PRO_5040117992" description="VWFC domain-containing protein" evidence="1">
    <location>
        <begin position="23"/>
        <end position="87"/>
    </location>
</feature>
<evidence type="ECO:0000259" key="2">
    <source>
        <dbReference type="Pfam" id="PF00093"/>
    </source>
</evidence>
<evidence type="ECO:0000313" key="3">
    <source>
        <dbReference type="EMBL" id="CAB1459919.1"/>
    </source>
</evidence>
<dbReference type="Proteomes" id="UP001153269">
    <property type="component" value="Unassembled WGS sequence"/>
</dbReference>
<evidence type="ECO:0000313" key="4">
    <source>
        <dbReference type="Proteomes" id="UP001153269"/>
    </source>
</evidence>
<dbReference type="InterPro" id="IPR001007">
    <property type="entry name" value="VWF_dom"/>
</dbReference>
<protein>
    <recommendedName>
        <fullName evidence="2">VWFC domain-containing protein</fullName>
    </recommendedName>
</protein>
<dbReference type="SUPFAM" id="SSF57603">
    <property type="entry name" value="FnI-like domain"/>
    <property type="match status" value="1"/>
</dbReference>
<dbReference type="EMBL" id="CADEAL010004452">
    <property type="protein sequence ID" value="CAB1459919.1"/>
    <property type="molecule type" value="Genomic_DNA"/>
</dbReference>